<keyword evidence="4 6" id="KW-1133">Transmembrane helix</keyword>
<evidence type="ECO:0000256" key="1">
    <source>
        <dbReference type="ARBA" id="ARBA00004167"/>
    </source>
</evidence>
<dbReference type="Proteomes" id="UP001144471">
    <property type="component" value="Unassembled WGS sequence"/>
</dbReference>
<gene>
    <name evidence="7" type="ORF">PM10SUCC1_31780</name>
</gene>
<reference evidence="7" key="1">
    <citation type="submission" date="2022-12" db="EMBL/GenBank/DDBJ databases">
        <title>Reference genome sequencing for broad-spectrum identification of bacterial and archaeal isolates by mass spectrometry.</title>
        <authorList>
            <person name="Sekiguchi Y."/>
            <person name="Tourlousse D.M."/>
        </authorList>
    </citation>
    <scope>NUCLEOTIDE SEQUENCE</scope>
    <source>
        <strain evidence="7">10succ1</strain>
    </source>
</reference>
<comment type="subcellular location">
    <subcellularLocation>
        <location evidence="1">Membrane</location>
        <topology evidence="1">Single-pass membrane protein</topology>
    </subcellularLocation>
</comment>
<dbReference type="GO" id="GO:0015628">
    <property type="term" value="P:protein secretion by the type II secretion system"/>
    <property type="evidence" value="ECO:0007669"/>
    <property type="project" value="InterPro"/>
</dbReference>
<keyword evidence="2" id="KW-0488">Methylation</keyword>
<dbReference type="InterPro" id="IPR045584">
    <property type="entry name" value="Pilin-like"/>
</dbReference>
<sequence length="185" mass="19319">MKKKNGFTLIELVVVIALIAILAVTLAPRLRDQIAKGRDAKAIGALGALRTSAEVYFADYGRSLFDNGTDTANTQAQALSLAIDGLNDASKKMFTDTSGNSFVAPAIDYSTNPPTVDTASTTTVVQIGGHRANPGVASSNTLTFGGIAEFEVVAGDGVDIEFSDPTSYTSAQGAYDTKGLPWTSY</sequence>
<evidence type="ECO:0000256" key="3">
    <source>
        <dbReference type="ARBA" id="ARBA00022692"/>
    </source>
</evidence>
<dbReference type="Gene3D" id="3.30.700.10">
    <property type="entry name" value="Glycoprotein, Type 4 Pilin"/>
    <property type="match status" value="1"/>
</dbReference>
<dbReference type="PANTHER" id="PTHR30093">
    <property type="entry name" value="GENERAL SECRETION PATHWAY PROTEIN G"/>
    <property type="match status" value="1"/>
</dbReference>
<accession>A0A9W6LP63</accession>
<protein>
    <recommendedName>
        <fullName evidence="9">Prepilin-type N-terminal cleavage/methylation domain-containing protein</fullName>
    </recommendedName>
</protein>
<feature type="transmembrane region" description="Helical" evidence="6">
    <location>
        <begin position="6"/>
        <end position="28"/>
    </location>
</feature>
<name>A0A9W6LP63_9FUSO</name>
<keyword evidence="5 6" id="KW-0472">Membrane</keyword>
<dbReference type="Pfam" id="PF07963">
    <property type="entry name" value="N_methyl"/>
    <property type="match status" value="1"/>
</dbReference>
<dbReference type="GO" id="GO:0016020">
    <property type="term" value="C:membrane"/>
    <property type="evidence" value="ECO:0007669"/>
    <property type="project" value="UniProtKB-SubCell"/>
</dbReference>
<dbReference type="AlphaFoldDB" id="A0A9W6LP63"/>
<evidence type="ECO:0000256" key="5">
    <source>
        <dbReference type="ARBA" id="ARBA00023136"/>
    </source>
</evidence>
<evidence type="ECO:0000256" key="2">
    <source>
        <dbReference type="ARBA" id="ARBA00022481"/>
    </source>
</evidence>
<evidence type="ECO:0008006" key="9">
    <source>
        <dbReference type="Google" id="ProtNLM"/>
    </source>
</evidence>
<evidence type="ECO:0000256" key="4">
    <source>
        <dbReference type="ARBA" id="ARBA00022989"/>
    </source>
</evidence>
<proteinExistence type="predicted"/>
<evidence type="ECO:0000256" key="6">
    <source>
        <dbReference type="SAM" id="Phobius"/>
    </source>
</evidence>
<dbReference type="InterPro" id="IPR012902">
    <property type="entry name" value="N_methyl_site"/>
</dbReference>
<dbReference type="EMBL" id="BSDY01000022">
    <property type="protein sequence ID" value="GLI57664.1"/>
    <property type="molecule type" value="Genomic_DNA"/>
</dbReference>
<comment type="caution">
    <text evidence="7">The sequence shown here is derived from an EMBL/GenBank/DDBJ whole genome shotgun (WGS) entry which is preliminary data.</text>
</comment>
<dbReference type="GO" id="GO:0015627">
    <property type="term" value="C:type II protein secretion system complex"/>
    <property type="evidence" value="ECO:0007669"/>
    <property type="project" value="InterPro"/>
</dbReference>
<evidence type="ECO:0000313" key="8">
    <source>
        <dbReference type="Proteomes" id="UP001144471"/>
    </source>
</evidence>
<keyword evidence="8" id="KW-1185">Reference proteome</keyword>
<dbReference type="SUPFAM" id="SSF54523">
    <property type="entry name" value="Pili subunits"/>
    <property type="match status" value="1"/>
</dbReference>
<dbReference type="PRINTS" id="PR00813">
    <property type="entry name" value="BCTERIALGSPG"/>
</dbReference>
<dbReference type="RefSeq" id="WP_281837341.1">
    <property type="nucleotide sequence ID" value="NZ_BSDY01000022.1"/>
</dbReference>
<dbReference type="PANTHER" id="PTHR30093:SF44">
    <property type="entry name" value="TYPE II SECRETION SYSTEM CORE PROTEIN G"/>
    <property type="match status" value="1"/>
</dbReference>
<dbReference type="NCBIfam" id="TIGR02532">
    <property type="entry name" value="IV_pilin_GFxxxE"/>
    <property type="match status" value="1"/>
</dbReference>
<dbReference type="InterPro" id="IPR000983">
    <property type="entry name" value="Bac_GSPG_pilin"/>
</dbReference>
<evidence type="ECO:0000313" key="7">
    <source>
        <dbReference type="EMBL" id="GLI57664.1"/>
    </source>
</evidence>
<organism evidence="7 8">
    <name type="scientific">Propionigenium maris DSM 9537</name>
    <dbReference type="NCBI Taxonomy" id="1123000"/>
    <lineage>
        <taxon>Bacteria</taxon>
        <taxon>Fusobacteriati</taxon>
        <taxon>Fusobacteriota</taxon>
        <taxon>Fusobacteriia</taxon>
        <taxon>Fusobacteriales</taxon>
        <taxon>Fusobacteriaceae</taxon>
        <taxon>Propionigenium</taxon>
    </lineage>
</organism>
<keyword evidence="3 6" id="KW-0812">Transmembrane</keyword>